<dbReference type="Pfam" id="PF03009">
    <property type="entry name" value="GDPD"/>
    <property type="match status" value="1"/>
</dbReference>
<sequence length="339" mass="36975">MKWKVVIAVPVAVAAALWIGNTSLFSRFPEDKPLRIIAHRGQHQLFDATDIGSDTCTASLMLPPTHPFLENTIDGMKAAFDHGADVVELDVHLTPDKQFAVFHDWTLDCRTDGKGVTEQTPMSVLKTLDIGYGYTADDGRTFPFRGKGVGLMPTLPEVFAALPQGRFLINFKSRRAEEGEALAALLNTRPASREATFGVFGGNEPTERATALVAGLPGYSNHTAKSCLVNYLALGWSGYVPETCRNALVPVPVNFAFLLWGWPERFYNRMQAAGSDVVLLGPFEAGDAGSSGIDEEDDWDSVPDGFPGLVWTNVIEKTRIEVDRRSFCALPSRPAICGK</sequence>
<dbReference type="AlphaFoldDB" id="A0A1X7FH82"/>
<gene>
    <name evidence="2" type="ORF">SAMN02982989_3094</name>
</gene>
<keyword evidence="3" id="KW-1185">Reference proteome</keyword>
<dbReference type="SUPFAM" id="SSF51695">
    <property type="entry name" value="PLC-like phosphodiesterases"/>
    <property type="match status" value="1"/>
</dbReference>
<proteinExistence type="predicted"/>
<organism evidence="2 3">
    <name type="scientific">Xaviernesmea oryzae</name>
    <dbReference type="NCBI Taxonomy" id="464029"/>
    <lineage>
        <taxon>Bacteria</taxon>
        <taxon>Pseudomonadati</taxon>
        <taxon>Pseudomonadota</taxon>
        <taxon>Alphaproteobacteria</taxon>
        <taxon>Hyphomicrobiales</taxon>
        <taxon>Rhizobiaceae</taxon>
        <taxon>Rhizobium/Agrobacterium group</taxon>
        <taxon>Xaviernesmea</taxon>
    </lineage>
</organism>
<dbReference type="Proteomes" id="UP000192903">
    <property type="component" value="Unassembled WGS sequence"/>
</dbReference>
<dbReference type="RefSeq" id="WP_085423184.1">
    <property type="nucleotide sequence ID" value="NZ_FXAF01000006.1"/>
</dbReference>
<dbReference type="InterPro" id="IPR030395">
    <property type="entry name" value="GP_PDE_dom"/>
</dbReference>
<dbReference type="PROSITE" id="PS51704">
    <property type="entry name" value="GP_PDE"/>
    <property type="match status" value="1"/>
</dbReference>
<dbReference type="OrthoDB" id="9795622at2"/>
<dbReference type="Gene3D" id="3.20.20.190">
    <property type="entry name" value="Phosphatidylinositol (PI) phosphodiesterase"/>
    <property type="match status" value="1"/>
</dbReference>
<dbReference type="EMBL" id="FXAF01000006">
    <property type="protein sequence ID" value="SMF52149.1"/>
    <property type="molecule type" value="Genomic_DNA"/>
</dbReference>
<feature type="domain" description="GP-PDE" evidence="1">
    <location>
        <begin position="50"/>
        <end position="339"/>
    </location>
</feature>
<accession>A0A1X7FH82</accession>
<dbReference type="GO" id="GO:0006629">
    <property type="term" value="P:lipid metabolic process"/>
    <property type="evidence" value="ECO:0007669"/>
    <property type="project" value="InterPro"/>
</dbReference>
<evidence type="ECO:0000259" key="1">
    <source>
        <dbReference type="PROSITE" id="PS51704"/>
    </source>
</evidence>
<dbReference type="InterPro" id="IPR017946">
    <property type="entry name" value="PLC-like_Pdiesterase_TIM-brl"/>
</dbReference>
<protein>
    <submittedName>
        <fullName evidence="2">Glycerophosphoryl diester phosphodiesterase</fullName>
    </submittedName>
</protein>
<dbReference type="STRING" id="464029.SAMN02982989_3094"/>
<name>A0A1X7FH82_9HYPH</name>
<dbReference type="GO" id="GO:0008081">
    <property type="term" value="F:phosphoric diester hydrolase activity"/>
    <property type="evidence" value="ECO:0007669"/>
    <property type="project" value="InterPro"/>
</dbReference>
<dbReference type="PANTHER" id="PTHR43805:SF1">
    <property type="entry name" value="GP-PDE DOMAIN-CONTAINING PROTEIN"/>
    <property type="match status" value="1"/>
</dbReference>
<evidence type="ECO:0000313" key="2">
    <source>
        <dbReference type="EMBL" id="SMF52149.1"/>
    </source>
</evidence>
<evidence type="ECO:0000313" key="3">
    <source>
        <dbReference type="Proteomes" id="UP000192903"/>
    </source>
</evidence>
<reference evidence="3" key="1">
    <citation type="submission" date="2017-04" db="EMBL/GenBank/DDBJ databases">
        <authorList>
            <person name="Varghese N."/>
            <person name="Submissions S."/>
        </authorList>
    </citation>
    <scope>NUCLEOTIDE SEQUENCE [LARGE SCALE GENOMIC DNA]</scope>
    <source>
        <strain evidence="3">B4P</strain>
    </source>
</reference>
<dbReference type="PANTHER" id="PTHR43805">
    <property type="entry name" value="GLYCEROPHOSPHORYL DIESTER PHOSPHODIESTERASE"/>
    <property type="match status" value="1"/>
</dbReference>